<dbReference type="EMBL" id="CP058559">
    <property type="protein sequence ID" value="QNO16101.1"/>
    <property type="molecule type" value="Genomic_DNA"/>
</dbReference>
<accession>A0A7G9WBN9</accession>
<proteinExistence type="predicted"/>
<dbReference type="PANTHER" id="PTHR32063">
    <property type="match status" value="1"/>
</dbReference>
<feature type="transmembrane region" description="Helical" evidence="1">
    <location>
        <begin position="460"/>
        <end position="487"/>
    </location>
</feature>
<reference evidence="2 3" key="1">
    <citation type="submission" date="2020-07" db="EMBL/GenBank/DDBJ databases">
        <title>Alkalicella. sp. LB2 genome.</title>
        <authorList>
            <person name="Postec A."/>
            <person name="Quemeneur M."/>
        </authorList>
    </citation>
    <scope>NUCLEOTIDE SEQUENCE [LARGE SCALE GENOMIC DNA]</scope>
    <source>
        <strain evidence="2 3">LB2</strain>
    </source>
</reference>
<keyword evidence="1" id="KW-1133">Transmembrane helix</keyword>
<keyword evidence="1" id="KW-0472">Membrane</keyword>
<dbReference type="SUPFAM" id="SSF82714">
    <property type="entry name" value="Multidrug efflux transporter AcrB TolC docking domain, DN and DC subdomains"/>
    <property type="match status" value="2"/>
</dbReference>
<dbReference type="InterPro" id="IPR001611">
    <property type="entry name" value="Leu-rich_rpt"/>
</dbReference>
<name>A0A7G9WBN9_ALKCA</name>
<sequence length="1003" mass="109760">MTIGELAVKRPVAMLMFMCFVLLLGFVSLTNLQMDLLPKISPPVLAVVTRMPNAAPQEMSTLITEPLEAIVGTASGLKKITSHSQEGNSLIVLEFNWGSDLDTVRDELKDRIELMPLPEDATKPMVVKFDPTSMPILKLSVTGEKELTEIQRFVEDTVAPEIDSVPGVASVDISGQLTREVQLQLNEERLRELNLSPNALVQIISYNNLNLPADKLQKDNKNLPVRVVGQFEDIKELENLAVSMVPGSDSIKPIYLKDIVEIRDTYAPVSSINRTNGNPGINLSIQREGDANLVTVTQGVLRKIEELKKDGYEITLTMNQGEIVERSIGNIFQNLIIGGALAIVILLVFLRSPLSTLIIAVSIPFSIVATFVLMHFAGLTLNLMTLGGLALGVGMLVDNSIVVIENIYRHLQRGENTVEAAKKGADEVAMAITASTLTTMAVFLPVVFVGGLTGEIFGELAITVAFALLASLVVALTVIPMLASIILKYRKGKITGYKEWKPYSNFLRYPLKFRLITLLITIAVFAAAMSQFGGIGREFIPEMDEGAFNINLSMPVGTKLDVTNTEVEKVERVLEDYEGIRAYSVRVGKNEGTTSGSNTHTAEISVMLVDKADREMETKEYMDKIREDLVDIDGELGFEQQNELRSMAGSSEMQLVLRGRTLAGVQQQTQRIVDELKAMDNLGEVKSNLEDQKPEIQINVDKDRAILYGLTTAQIAQRVRVELGGERITYLTHNGQRIEVRLTTPLTQTKDYNELMQLTIPTNMGEITLDQVAEIKEAMGPQTIYRENQQVTGLIEAKIVDGDLGTVQNDIQGIIDELSLPVGYQTEFTGSAQLMEEGFAGLQFALILAIALVYMIMAAQFESLLNPFIIIFTMPFALIGVVLALLLSGRALGITAYIGIIMLAGIVVNNGIVMVDYINGLRREGMEKQEAIIHGASVRLRPILMTALTTVLALVPLALGIGEGAEMQAPMATAVVGGLVTSTILTLIVIPVLYSYLSPKRIK</sequence>
<feature type="transmembrane region" description="Helical" evidence="1">
    <location>
        <begin position="383"/>
        <end position="408"/>
    </location>
</feature>
<evidence type="ECO:0000256" key="1">
    <source>
        <dbReference type="SAM" id="Phobius"/>
    </source>
</evidence>
<dbReference type="GO" id="GO:0042910">
    <property type="term" value="F:xenobiotic transmembrane transporter activity"/>
    <property type="evidence" value="ECO:0007669"/>
    <property type="project" value="TreeGrafter"/>
</dbReference>
<gene>
    <name evidence="2" type="ORF">HYG86_15660</name>
</gene>
<feature type="transmembrane region" description="Helical" evidence="1">
    <location>
        <begin position="940"/>
        <end position="962"/>
    </location>
</feature>
<dbReference type="Gene3D" id="3.30.70.1440">
    <property type="entry name" value="Multidrug efflux transporter AcrB pore domain"/>
    <property type="match status" value="1"/>
</dbReference>
<feature type="transmembrane region" description="Helical" evidence="1">
    <location>
        <begin position="868"/>
        <end position="888"/>
    </location>
</feature>
<protein>
    <submittedName>
        <fullName evidence="2">Efflux RND transporter permease subunit</fullName>
    </submittedName>
</protein>
<feature type="transmembrane region" description="Helical" evidence="1">
    <location>
        <begin position="428"/>
        <end position="448"/>
    </location>
</feature>
<feature type="transmembrane region" description="Helical" evidence="1">
    <location>
        <begin position="12"/>
        <end position="32"/>
    </location>
</feature>
<dbReference type="PANTHER" id="PTHR32063:SF0">
    <property type="entry name" value="SWARMING MOTILITY PROTEIN SWRC"/>
    <property type="match status" value="1"/>
</dbReference>
<dbReference type="SUPFAM" id="SSF82693">
    <property type="entry name" value="Multidrug efflux transporter AcrB pore domain, PN1, PN2, PC1 and PC2 subdomains"/>
    <property type="match status" value="3"/>
</dbReference>
<evidence type="ECO:0000313" key="3">
    <source>
        <dbReference type="Proteomes" id="UP000516160"/>
    </source>
</evidence>
<dbReference type="InterPro" id="IPR001036">
    <property type="entry name" value="Acrflvin-R"/>
</dbReference>
<evidence type="ECO:0000313" key="2">
    <source>
        <dbReference type="EMBL" id="QNO16101.1"/>
    </source>
</evidence>
<feature type="transmembrane region" description="Helical" evidence="1">
    <location>
        <begin position="974"/>
        <end position="997"/>
    </location>
</feature>
<feature type="transmembrane region" description="Helical" evidence="1">
    <location>
        <begin position="357"/>
        <end position="377"/>
    </location>
</feature>
<feature type="transmembrane region" description="Helical" evidence="1">
    <location>
        <begin position="838"/>
        <end position="856"/>
    </location>
</feature>
<dbReference type="PROSITE" id="PS51450">
    <property type="entry name" value="LRR"/>
    <property type="match status" value="1"/>
</dbReference>
<feature type="transmembrane region" description="Helical" evidence="1">
    <location>
        <begin position="894"/>
        <end position="919"/>
    </location>
</feature>
<dbReference type="Gene3D" id="1.20.1640.10">
    <property type="entry name" value="Multidrug efflux transporter AcrB transmembrane domain"/>
    <property type="match status" value="2"/>
</dbReference>
<dbReference type="SUPFAM" id="SSF82866">
    <property type="entry name" value="Multidrug efflux transporter AcrB transmembrane domain"/>
    <property type="match status" value="2"/>
</dbReference>
<dbReference type="Gene3D" id="3.30.2090.10">
    <property type="entry name" value="Multidrug efflux transporter AcrB TolC docking domain, DN and DC subdomains"/>
    <property type="match status" value="2"/>
</dbReference>
<organism evidence="2 3">
    <name type="scientific">Alkalicella caledoniensis</name>
    <dbReference type="NCBI Taxonomy" id="2731377"/>
    <lineage>
        <taxon>Bacteria</taxon>
        <taxon>Bacillati</taxon>
        <taxon>Bacillota</taxon>
        <taxon>Clostridia</taxon>
        <taxon>Eubacteriales</taxon>
        <taxon>Proteinivoracaceae</taxon>
        <taxon>Alkalicella</taxon>
    </lineage>
</organism>
<dbReference type="Gene3D" id="3.30.70.1320">
    <property type="entry name" value="Multidrug efflux transporter AcrB pore domain like"/>
    <property type="match status" value="1"/>
</dbReference>
<dbReference type="PRINTS" id="PR00702">
    <property type="entry name" value="ACRIFLAVINRP"/>
</dbReference>
<dbReference type="RefSeq" id="WP_213166497.1">
    <property type="nucleotide sequence ID" value="NZ_CP058559.1"/>
</dbReference>
<dbReference type="GO" id="GO:0005886">
    <property type="term" value="C:plasma membrane"/>
    <property type="evidence" value="ECO:0007669"/>
    <property type="project" value="TreeGrafter"/>
</dbReference>
<dbReference type="KEGG" id="acae:HYG86_15660"/>
<dbReference type="Gene3D" id="3.30.70.1430">
    <property type="entry name" value="Multidrug efflux transporter AcrB pore domain"/>
    <property type="match status" value="2"/>
</dbReference>
<feature type="transmembrane region" description="Helical" evidence="1">
    <location>
        <begin position="331"/>
        <end position="350"/>
    </location>
</feature>
<keyword evidence="1" id="KW-0812">Transmembrane</keyword>
<dbReference type="Proteomes" id="UP000516160">
    <property type="component" value="Chromosome"/>
</dbReference>
<dbReference type="Pfam" id="PF00873">
    <property type="entry name" value="ACR_tran"/>
    <property type="match status" value="1"/>
</dbReference>
<feature type="transmembrane region" description="Helical" evidence="1">
    <location>
        <begin position="513"/>
        <end position="533"/>
    </location>
</feature>
<dbReference type="InterPro" id="IPR027463">
    <property type="entry name" value="AcrB_DN_DC_subdom"/>
</dbReference>
<dbReference type="AlphaFoldDB" id="A0A7G9WBN9"/>
<keyword evidence="3" id="KW-1185">Reference proteome</keyword>